<dbReference type="SUPFAM" id="SSF46894">
    <property type="entry name" value="C-terminal effector domain of the bipartite response regulators"/>
    <property type="match status" value="1"/>
</dbReference>
<dbReference type="PANTHER" id="PTHR45566:SF2">
    <property type="entry name" value="NARL SUBFAMILY"/>
    <property type="match status" value="1"/>
</dbReference>
<dbReference type="Pfam" id="PF00196">
    <property type="entry name" value="GerE"/>
    <property type="match status" value="1"/>
</dbReference>
<dbReference type="CDD" id="cd06170">
    <property type="entry name" value="LuxR_C_like"/>
    <property type="match status" value="1"/>
</dbReference>
<dbReference type="InterPro" id="IPR001789">
    <property type="entry name" value="Sig_transdc_resp-reg_receiver"/>
</dbReference>
<dbReference type="Gene3D" id="3.40.50.2300">
    <property type="match status" value="1"/>
</dbReference>
<dbReference type="EMBL" id="WWCP01000029">
    <property type="protein sequence ID" value="MYM84252.1"/>
    <property type="molecule type" value="Genomic_DNA"/>
</dbReference>
<evidence type="ECO:0000313" key="6">
    <source>
        <dbReference type="EMBL" id="MYM84252.1"/>
    </source>
</evidence>
<dbReference type="InterPro" id="IPR011006">
    <property type="entry name" value="CheY-like_superfamily"/>
</dbReference>
<dbReference type="Pfam" id="PF00072">
    <property type="entry name" value="Response_reg"/>
    <property type="match status" value="1"/>
</dbReference>
<sequence length="204" mass="21998">MSPVQLLLIDDHTLFRRGLRLVLADTPRVAAILEADTVMDAVRHHRGRPIDLILLDIHMPGLNGLDGVGVLQTHFPSTPILIVSGDDGQAIERAAATPGVLGFLSKAAGVEQIEAAIASCLRGERSFPSALPPPRQRRHALTPRQLEVLSHLCQGSSNKVIAHAMSLSDNTVRVHIAAIFAYLDVTTRTAAVLRAQRDGLVRQS</sequence>
<dbReference type="InterPro" id="IPR016032">
    <property type="entry name" value="Sig_transdc_resp-reg_C-effctor"/>
</dbReference>
<dbReference type="PROSITE" id="PS50043">
    <property type="entry name" value="HTH_LUXR_2"/>
    <property type="match status" value="1"/>
</dbReference>
<dbReference type="GO" id="GO:0000160">
    <property type="term" value="P:phosphorelay signal transduction system"/>
    <property type="evidence" value="ECO:0007669"/>
    <property type="project" value="InterPro"/>
</dbReference>
<dbReference type="PROSITE" id="PS50110">
    <property type="entry name" value="RESPONSE_REGULATORY"/>
    <property type="match status" value="1"/>
</dbReference>
<feature type="modified residue" description="4-aspartylphosphate" evidence="3">
    <location>
        <position position="56"/>
    </location>
</feature>
<evidence type="ECO:0000259" key="4">
    <source>
        <dbReference type="PROSITE" id="PS50043"/>
    </source>
</evidence>
<gene>
    <name evidence="6" type="ORF">GTP44_20140</name>
</gene>
<proteinExistence type="predicted"/>
<dbReference type="GO" id="GO:0006355">
    <property type="term" value="P:regulation of DNA-templated transcription"/>
    <property type="evidence" value="ECO:0007669"/>
    <property type="project" value="InterPro"/>
</dbReference>
<dbReference type="GO" id="GO:0003677">
    <property type="term" value="F:DNA binding"/>
    <property type="evidence" value="ECO:0007669"/>
    <property type="project" value="UniProtKB-KW"/>
</dbReference>
<reference evidence="6 7" key="1">
    <citation type="submission" date="2019-12" db="EMBL/GenBank/DDBJ databases">
        <title>Novel species isolated from a subtropical stream in China.</title>
        <authorList>
            <person name="Lu H."/>
        </authorList>
    </citation>
    <scope>NUCLEOTIDE SEQUENCE [LARGE SCALE GENOMIC DNA]</scope>
    <source>
        <strain evidence="6 7">FT50W</strain>
    </source>
</reference>
<organism evidence="6 7">
    <name type="scientific">Duganella lactea</name>
    <dbReference type="NCBI Taxonomy" id="2692173"/>
    <lineage>
        <taxon>Bacteria</taxon>
        <taxon>Pseudomonadati</taxon>
        <taxon>Pseudomonadota</taxon>
        <taxon>Betaproteobacteria</taxon>
        <taxon>Burkholderiales</taxon>
        <taxon>Oxalobacteraceae</taxon>
        <taxon>Telluria group</taxon>
        <taxon>Duganella</taxon>
    </lineage>
</organism>
<dbReference type="SMART" id="SM00421">
    <property type="entry name" value="HTH_LUXR"/>
    <property type="match status" value="1"/>
</dbReference>
<dbReference type="SMART" id="SM00448">
    <property type="entry name" value="REC"/>
    <property type="match status" value="1"/>
</dbReference>
<evidence type="ECO:0000256" key="1">
    <source>
        <dbReference type="ARBA" id="ARBA00022553"/>
    </source>
</evidence>
<name>A0A6L8MPL8_9BURK</name>
<feature type="domain" description="HTH luxR-type" evidence="4">
    <location>
        <begin position="134"/>
        <end position="199"/>
    </location>
</feature>
<accession>A0A6L8MPL8</accession>
<dbReference type="InterPro" id="IPR051015">
    <property type="entry name" value="EvgA-like"/>
</dbReference>
<dbReference type="SUPFAM" id="SSF52172">
    <property type="entry name" value="CheY-like"/>
    <property type="match status" value="1"/>
</dbReference>
<dbReference type="PANTHER" id="PTHR45566">
    <property type="entry name" value="HTH-TYPE TRANSCRIPTIONAL REGULATOR YHJB-RELATED"/>
    <property type="match status" value="1"/>
</dbReference>
<dbReference type="InterPro" id="IPR000792">
    <property type="entry name" value="Tscrpt_reg_LuxR_C"/>
</dbReference>
<evidence type="ECO:0000259" key="5">
    <source>
        <dbReference type="PROSITE" id="PS50110"/>
    </source>
</evidence>
<dbReference type="CDD" id="cd17535">
    <property type="entry name" value="REC_NarL-like"/>
    <property type="match status" value="1"/>
</dbReference>
<comment type="caution">
    <text evidence="6">The sequence shown here is derived from an EMBL/GenBank/DDBJ whole genome shotgun (WGS) entry which is preliminary data.</text>
</comment>
<keyword evidence="2" id="KW-0238">DNA-binding</keyword>
<dbReference type="Proteomes" id="UP000474565">
    <property type="component" value="Unassembled WGS sequence"/>
</dbReference>
<evidence type="ECO:0000313" key="7">
    <source>
        <dbReference type="Proteomes" id="UP000474565"/>
    </source>
</evidence>
<keyword evidence="1 3" id="KW-0597">Phosphoprotein</keyword>
<dbReference type="PRINTS" id="PR00038">
    <property type="entry name" value="HTHLUXR"/>
</dbReference>
<dbReference type="InterPro" id="IPR036388">
    <property type="entry name" value="WH-like_DNA-bd_sf"/>
</dbReference>
<protein>
    <submittedName>
        <fullName evidence="6">Response regulator</fullName>
    </submittedName>
</protein>
<dbReference type="AlphaFoldDB" id="A0A6L8MPL8"/>
<evidence type="ECO:0000256" key="2">
    <source>
        <dbReference type="ARBA" id="ARBA00023125"/>
    </source>
</evidence>
<feature type="domain" description="Response regulatory" evidence="5">
    <location>
        <begin position="5"/>
        <end position="121"/>
    </location>
</feature>
<dbReference type="Gene3D" id="1.10.10.10">
    <property type="entry name" value="Winged helix-like DNA-binding domain superfamily/Winged helix DNA-binding domain"/>
    <property type="match status" value="1"/>
</dbReference>
<evidence type="ECO:0000256" key="3">
    <source>
        <dbReference type="PROSITE-ProRule" id="PRU00169"/>
    </source>
</evidence>
<dbReference type="InterPro" id="IPR058245">
    <property type="entry name" value="NreC/VraR/RcsB-like_REC"/>
</dbReference>